<dbReference type="SMART" id="SM00271">
    <property type="entry name" value="DnaJ"/>
    <property type="match status" value="1"/>
</dbReference>
<organism evidence="4">
    <name type="scientific">Corethron hystrix</name>
    <dbReference type="NCBI Taxonomy" id="216773"/>
    <lineage>
        <taxon>Eukaryota</taxon>
        <taxon>Sar</taxon>
        <taxon>Stramenopiles</taxon>
        <taxon>Ochrophyta</taxon>
        <taxon>Bacillariophyta</taxon>
        <taxon>Coscinodiscophyceae</taxon>
        <taxon>Corethrophycidae</taxon>
        <taxon>Corethrales</taxon>
        <taxon>Corethraceae</taxon>
        <taxon>Corethron</taxon>
    </lineage>
</organism>
<dbReference type="PANTHER" id="PTHR43096">
    <property type="entry name" value="DNAJ HOMOLOG 1, MITOCHONDRIAL-RELATED"/>
    <property type="match status" value="1"/>
</dbReference>
<dbReference type="AlphaFoldDB" id="A0A6U5H7Q2"/>
<dbReference type="GO" id="GO:0051082">
    <property type="term" value="F:unfolded protein binding"/>
    <property type="evidence" value="ECO:0007669"/>
    <property type="project" value="TreeGrafter"/>
</dbReference>
<protein>
    <recommendedName>
        <fullName evidence="2">J domain-containing protein</fullName>
    </recommendedName>
</protein>
<evidence type="ECO:0000256" key="1">
    <source>
        <dbReference type="SAM" id="Phobius"/>
    </source>
</evidence>
<keyword evidence="1" id="KW-0812">Transmembrane</keyword>
<dbReference type="EMBL" id="HBFR01021173">
    <property type="protein sequence ID" value="CAD8888038.1"/>
    <property type="molecule type" value="Transcribed_RNA"/>
</dbReference>
<dbReference type="PROSITE" id="PS00636">
    <property type="entry name" value="DNAJ_1"/>
    <property type="match status" value="1"/>
</dbReference>
<dbReference type="InterPro" id="IPR001623">
    <property type="entry name" value="DnaJ_domain"/>
</dbReference>
<dbReference type="InterPro" id="IPR036869">
    <property type="entry name" value="J_dom_sf"/>
</dbReference>
<keyword evidence="1" id="KW-0472">Membrane</keyword>
<sequence length="356" mass="40073">MSESGENTPNGSSELDSLTSFFFYVFIVHPATAWFLKPGRFQKKQALAYAIGFLALLASVKTGMEWRDRGPNHYTLLRVDRNSSPLEIKRAYKKLSLELHPDKNPDPNAADQFHRVKSAYDVLMDMELRVVYNKYGDEGIRTNKRYSEYQMLLEVGIFYATWAMLVFVLTLGKKGNGNARQWIYTVQIMMIIAEVALYSSEKPLPEWFLPSITEAEIIWLLHTLFPAYMNGCRAIGAHLFVDLDAQTRQLLFALQEQNKDILLVLRDVQIGIQSLESKGVSSNSTGGGVITTSATRGPVPRITPTGKVKELQERLRSSNTKVAGVMKEIQGDGEKSSNLGFYAMIVGYCVLNYLFA</sequence>
<gene>
    <name evidence="3" type="ORF">CHYS00102_LOCUS15236</name>
    <name evidence="4" type="ORF">CHYS00102_LOCUS15237</name>
</gene>
<dbReference type="GO" id="GO:0042026">
    <property type="term" value="P:protein refolding"/>
    <property type="evidence" value="ECO:0007669"/>
    <property type="project" value="TreeGrafter"/>
</dbReference>
<feature type="domain" description="J" evidence="2">
    <location>
        <begin position="72"/>
        <end position="136"/>
    </location>
</feature>
<dbReference type="CDD" id="cd06257">
    <property type="entry name" value="DnaJ"/>
    <property type="match status" value="1"/>
</dbReference>
<accession>A0A6U5H7Q2</accession>
<evidence type="ECO:0000313" key="3">
    <source>
        <dbReference type="EMBL" id="CAD8888038.1"/>
    </source>
</evidence>
<evidence type="ECO:0000313" key="4">
    <source>
        <dbReference type="EMBL" id="CAD8888039.1"/>
    </source>
</evidence>
<dbReference type="PRINTS" id="PR00625">
    <property type="entry name" value="JDOMAIN"/>
</dbReference>
<dbReference type="GO" id="GO:0005737">
    <property type="term" value="C:cytoplasm"/>
    <property type="evidence" value="ECO:0007669"/>
    <property type="project" value="TreeGrafter"/>
</dbReference>
<reference evidence="4" key="1">
    <citation type="submission" date="2021-01" db="EMBL/GenBank/DDBJ databases">
        <authorList>
            <person name="Corre E."/>
            <person name="Pelletier E."/>
            <person name="Niang G."/>
            <person name="Scheremetjew M."/>
            <person name="Finn R."/>
            <person name="Kale V."/>
            <person name="Holt S."/>
            <person name="Cochrane G."/>
            <person name="Meng A."/>
            <person name="Brown T."/>
            <person name="Cohen L."/>
        </authorList>
    </citation>
    <scope>NUCLEOTIDE SEQUENCE</scope>
    <source>
        <strain evidence="4">308</strain>
    </source>
</reference>
<feature type="transmembrane region" description="Helical" evidence="1">
    <location>
        <begin position="20"/>
        <end position="37"/>
    </location>
</feature>
<keyword evidence="1" id="KW-1133">Transmembrane helix</keyword>
<name>A0A6U5H7Q2_9STRA</name>
<dbReference type="PANTHER" id="PTHR43096:SF10">
    <property type="entry name" value="CHAPERONE PROTEIN DNAJ A6, CHLOROPLASTIC"/>
    <property type="match status" value="1"/>
</dbReference>
<evidence type="ECO:0000259" key="2">
    <source>
        <dbReference type="PROSITE" id="PS50076"/>
    </source>
</evidence>
<proteinExistence type="predicted"/>
<dbReference type="EMBL" id="HBFR01021174">
    <property type="protein sequence ID" value="CAD8888039.1"/>
    <property type="molecule type" value="Transcribed_RNA"/>
</dbReference>
<dbReference type="PROSITE" id="PS50076">
    <property type="entry name" value="DNAJ_2"/>
    <property type="match status" value="1"/>
</dbReference>
<feature type="transmembrane region" description="Helical" evidence="1">
    <location>
        <begin position="151"/>
        <end position="170"/>
    </location>
</feature>
<dbReference type="SUPFAM" id="SSF46565">
    <property type="entry name" value="Chaperone J-domain"/>
    <property type="match status" value="1"/>
</dbReference>
<dbReference type="InterPro" id="IPR018253">
    <property type="entry name" value="DnaJ_domain_CS"/>
</dbReference>
<dbReference type="Gene3D" id="1.10.287.110">
    <property type="entry name" value="DnaJ domain"/>
    <property type="match status" value="1"/>
</dbReference>
<dbReference type="Pfam" id="PF00226">
    <property type="entry name" value="DnaJ"/>
    <property type="match status" value="1"/>
</dbReference>